<evidence type="ECO:0000313" key="2">
    <source>
        <dbReference type="EMBL" id="CAL6008511.1"/>
    </source>
</evidence>
<protein>
    <submittedName>
        <fullName evidence="2">Hypothetical_protein</fullName>
    </submittedName>
</protein>
<accession>A0AA86QST5</accession>
<comment type="caution">
    <text evidence="1">The sequence shown here is derived from an EMBL/GenBank/DDBJ whole genome shotgun (WGS) entry which is preliminary data.</text>
</comment>
<proteinExistence type="predicted"/>
<dbReference type="AlphaFoldDB" id="A0AA86QST5"/>
<gene>
    <name evidence="2" type="ORF">HINF_LOCUS21157</name>
    <name evidence="1" type="ORF">HINF_LOCUS51028</name>
</gene>
<keyword evidence="3" id="KW-1185">Reference proteome</keyword>
<reference evidence="2 3" key="2">
    <citation type="submission" date="2024-07" db="EMBL/GenBank/DDBJ databases">
        <authorList>
            <person name="Akdeniz Z."/>
        </authorList>
    </citation>
    <scope>NUCLEOTIDE SEQUENCE [LARGE SCALE GENOMIC DNA]</scope>
</reference>
<dbReference type="Proteomes" id="UP001642409">
    <property type="component" value="Unassembled WGS sequence"/>
</dbReference>
<organism evidence="1">
    <name type="scientific">Hexamita inflata</name>
    <dbReference type="NCBI Taxonomy" id="28002"/>
    <lineage>
        <taxon>Eukaryota</taxon>
        <taxon>Metamonada</taxon>
        <taxon>Diplomonadida</taxon>
        <taxon>Hexamitidae</taxon>
        <taxon>Hexamitinae</taxon>
        <taxon>Hexamita</taxon>
    </lineage>
</organism>
<dbReference type="EMBL" id="CAXDID020000057">
    <property type="protein sequence ID" value="CAL6008511.1"/>
    <property type="molecule type" value="Genomic_DNA"/>
</dbReference>
<dbReference type="EMBL" id="CATOUU010000967">
    <property type="protein sequence ID" value="CAI9963383.1"/>
    <property type="molecule type" value="Genomic_DNA"/>
</dbReference>
<sequence length="246" mass="28243">MDLENIQKLRLEREQFLERFVSFAADSTEEKTISLNSSRNMVNNNDSILKHSRVMAEMHQLAQSREPIPVSRSVAPSLVKSVNNTQSIQRTEPKVWESLLNSKSQNTPRLISSTVKKPELTVNDVQPERHCYKAVDVFTQKLKQSTINQNAIQMQEVDDSEDEELQKVVEKSILRQKSVVQESSSESESEVEEIVQKSISIQTQSLRRPNYIKEAMYASKPPRYEEVAMTLSQGSKDYIKWARGLQ</sequence>
<reference evidence="1" key="1">
    <citation type="submission" date="2023-06" db="EMBL/GenBank/DDBJ databases">
        <authorList>
            <person name="Kurt Z."/>
        </authorList>
    </citation>
    <scope>NUCLEOTIDE SEQUENCE</scope>
</reference>
<evidence type="ECO:0000313" key="1">
    <source>
        <dbReference type="EMBL" id="CAI9963383.1"/>
    </source>
</evidence>
<evidence type="ECO:0000313" key="3">
    <source>
        <dbReference type="Proteomes" id="UP001642409"/>
    </source>
</evidence>
<name>A0AA86QST5_9EUKA</name>